<dbReference type="EC" id="2.3.2.27" evidence="4"/>
<evidence type="ECO:0000256" key="5">
    <source>
        <dbReference type="ARBA" id="ARBA00022679"/>
    </source>
</evidence>
<reference evidence="17" key="1">
    <citation type="journal article" date="2016" name="Nature">
        <title>The genome of the seagrass Zostera marina reveals angiosperm adaptation to the sea.</title>
        <authorList>
            <person name="Olsen J.L."/>
            <person name="Rouze P."/>
            <person name="Verhelst B."/>
            <person name="Lin Y.-C."/>
            <person name="Bayer T."/>
            <person name="Collen J."/>
            <person name="Dattolo E."/>
            <person name="De Paoli E."/>
            <person name="Dittami S."/>
            <person name="Maumus F."/>
            <person name="Michel G."/>
            <person name="Kersting A."/>
            <person name="Lauritano C."/>
            <person name="Lohaus R."/>
            <person name="Toepel M."/>
            <person name="Tonon T."/>
            <person name="Vanneste K."/>
            <person name="Amirebrahimi M."/>
            <person name="Brakel J."/>
            <person name="Bostroem C."/>
            <person name="Chovatia M."/>
            <person name="Grimwood J."/>
            <person name="Jenkins J.W."/>
            <person name="Jueterbock A."/>
            <person name="Mraz A."/>
            <person name="Stam W.T."/>
            <person name="Tice H."/>
            <person name="Bornberg-Bauer E."/>
            <person name="Green P.J."/>
            <person name="Pearson G.A."/>
            <person name="Procaccini G."/>
            <person name="Duarte C.M."/>
            <person name="Schmutz J."/>
            <person name="Reusch T.B.H."/>
            <person name="Van de Peer Y."/>
        </authorList>
    </citation>
    <scope>NUCLEOTIDE SEQUENCE [LARGE SCALE GENOMIC DNA]</scope>
    <source>
        <strain evidence="17">cv. Finnish</strain>
    </source>
</reference>
<comment type="caution">
    <text evidence="16">The sequence shown here is derived from an EMBL/GenBank/DDBJ whole genome shotgun (WGS) entry which is preliminary data.</text>
</comment>
<comment type="subcellular location">
    <subcellularLocation>
        <location evidence="2">Membrane</location>
        <topology evidence="2">Single-pass membrane protein</topology>
    </subcellularLocation>
</comment>
<keyword evidence="10" id="KW-0862">Zinc</keyword>
<proteinExistence type="predicted"/>
<dbReference type="GO" id="GO:0016567">
    <property type="term" value="P:protein ubiquitination"/>
    <property type="evidence" value="ECO:0007669"/>
    <property type="project" value="InterPro"/>
</dbReference>
<name>A0A0K9NZG1_ZOSMR</name>
<feature type="transmembrane region" description="Helical" evidence="14">
    <location>
        <begin position="35"/>
        <end position="68"/>
    </location>
</feature>
<evidence type="ECO:0000256" key="11">
    <source>
        <dbReference type="ARBA" id="ARBA00022989"/>
    </source>
</evidence>
<dbReference type="PANTHER" id="PTHR46913:SF1">
    <property type="entry name" value="RING-H2 FINGER PROTEIN ATL16"/>
    <property type="match status" value="1"/>
</dbReference>
<evidence type="ECO:0000256" key="3">
    <source>
        <dbReference type="ARBA" id="ARBA00004906"/>
    </source>
</evidence>
<dbReference type="GO" id="GO:0016020">
    <property type="term" value="C:membrane"/>
    <property type="evidence" value="ECO:0007669"/>
    <property type="project" value="UniProtKB-SubCell"/>
</dbReference>
<dbReference type="PANTHER" id="PTHR46913">
    <property type="entry name" value="RING-H2 FINGER PROTEIN ATL16"/>
    <property type="match status" value="1"/>
</dbReference>
<dbReference type="OrthoDB" id="8062037at2759"/>
<dbReference type="InterPro" id="IPR013083">
    <property type="entry name" value="Znf_RING/FYVE/PHD"/>
</dbReference>
<evidence type="ECO:0000256" key="2">
    <source>
        <dbReference type="ARBA" id="ARBA00004167"/>
    </source>
</evidence>
<dbReference type="GO" id="GO:0061630">
    <property type="term" value="F:ubiquitin protein ligase activity"/>
    <property type="evidence" value="ECO:0007669"/>
    <property type="project" value="UniProtKB-EC"/>
</dbReference>
<evidence type="ECO:0000259" key="15">
    <source>
        <dbReference type="PROSITE" id="PS50089"/>
    </source>
</evidence>
<evidence type="ECO:0000256" key="7">
    <source>
        <dbReference type="ARBA" id="ARBA00022723"/>
    </source>
</evidence>
<evidence type="ECO:0000256" key="12">
    <source>
        <dbReference type="ARBA" id="ARBA00023136"/>
    </source>
</evidence>
<dbReference type="Gene3D" id="3.30.40.10">
    <property type="entry name" value="Zinc/RING finger domain, C3HC4 (zinc finger)"/>
    <property type="match status" value="1"/>
</dbReference>
<accession>A0A0K9NZG1</accession>
<keyword evidence="17" id="KW-1185">Reference proteome</keyword>
<gene>
    <name evidence="16" type="ORF">ZOSMA_52G00050</name>
</gene>
<keyword evidence="12 14" id="KW-0472">Membrane</keyword>
<dbReference type="EMBL" id="LFYR01001488">
    <property type="protein sequence ID" value="KMZ61355.1"/>
    <property type="molecule type" value="Genomic_DNA"/>
</dbReference>
<dbReference type="SUPFAM" id="SSF57850">
    <property type="entry name" value="RING/U-box"/>
    <property type="match status" value="1"/>
</dbReference>
<dbReference type="OMA" id="VGCGHLF"/>
<dbReference type="Pfam" id="PF13639">
    <property type="entry name" value="zf-RING_2"/>
    <property type="match status" value="1"/>
</dbReference>
<keyword evidence="8 13" id="KW-0863">Zinc-finger</keyword>
<evidence type="ECO:0000256" key="1">
    <source>
        <dbReference type="ARBA" id="ARBA00000900"/>
    </source>
</evidence>
<keyword evidence="6 14" id="KW-0812">Transmembrane</keyword>
<dbReference type="Proteomes" id="UP000036987">
    <property type="component" value="Unassembled WGS sequence"/>
</dbReference>
<feature type="domain" description="RING-type" evidence="15">
    <location>
        <begin position="129"/>
        <end position="171"/>
    </location>
</feature>
<dbReference type="SMART" id="SM00184">
    <property type="entry name" value="RING"/>
    <property type="match status" value="1"/>
</dbReference>
<dbReference type="InterPro" id="IPR001841">
    <property type="entry name" value="Znf_RING"/>
</dbReference>
<evidence type="ECO:0000256" key="6">
    <source>
        <dbReference type="ARBA" id="ARBA00022692"/>
    </source>
</evidence>
<evidence type="ECO:0000256" key="9">
    <source>
        <dbReference type="ARBA" id="ARBA00022786"/>
    </source>
</evidence>
<evidence type="ECO:0000256" key="14">
    <source>
        <dbReference type="SAM" id="Phobius"/>
    </source>
</evidence>
<dbReference type="GO" id="GO:0008270">
    <property type="term" value="F:zinc ion binding"/>
    <property type="evidence" value="ECO:0007669"/>
    <property type="project" value="UniProtKB-KW"/>
</dbReference>
<comment type="pathway">
    <text evidence="3">Protein modification; protein ubiquitination.</text>
</comment>
<sequence length="183" mass="20755">MPIHADEHLLRLHRTPLMSHQSSPAKPCSPTTTRLLILLIQALVMSVAVLLFFLFAGIATIILIHLFIAGRSIRRLRHDRYRHVSPNEVRLCKDAPRSGLSPSELKRIPISKFTTDSNYAMKLKWCSDCAVCLERFREGDRFRMMPTCNHAFHKLCADKWLVKSAVCPICRADVRGTANSTCS</sequence>
<organism evidence="16 17">
    <name type="scientific">Zostera marina</name>
    <name type="common">Eelgrass</name>
    <dbReference type="NCBI Taxonomy" id="29655"/>
    <lineage>
        <taxon>Eukaryota</taxon>
        <taxon>Viridiplantae</taxon>
        <taxon>Streptophyta</taxon>
        <taxon>Embryophyta</taxon>
        <taxon>Tracheophyta</taxon>
        <taxon>Spermatophyta</taxon>
        <taxon>Magnoliopsida</taxon>
        <taxon>Liliopsida</taxon>
        <taxon>Zosteraceae</taxon>
        <taxon>Zostera</taxon>
    </lineage>
</organism>
<keyword evidence="7" id="KW-0479">Metal-binding</keyword>
<keyword evidence="11 14" id="KW-1133">Transmembrane helix</keyword>
<keyword evidence="9" id="KW-0833">Ubl conjugation pathway</keyword>
<dbReference type="InterPro" id="IPR044600">
    <property type="entry name" value="ATL1/ATL16-like"/>
</dbReference>
<evidence type="ECO:0000256" key="10">
    <source>
        <dbReference type="ARBA" id="ARBA00022833"/>
    </source>
</evidence>
<dbReference type="AlphaFoldDB" id="A0A0K9NZG1"/>
<evidence type="ECO:0000256" key="8">
    <source>
        <dbReference type="ARBA" id="ARBA00022771"/>
    </source>
</evidence>
<evidence type="ECO:0000256" key="13">
    <source>
        <dbReference type="PROSITE-ProRule" id="PRU00175"/>
    </source>
</evidence>
<dbReference type="STRING" id="29655.A0A0K9NZG1"/>
<keyword evidence="5" id="KW-0808">Transferase</keyword>
<protein>
    <recommendedName>
        <fullName evidence="4">RING-type E3 ubiquitin transferase</fullName>
        <ecNumber evidence="4">2.3.2.27</ecNumber>
    </recommendedName>
</protein>
<evidence type="ECO:0000256" key="4">
    <source>
        <dbReference type="ARBA" id="ARBA00012483"/>
    </source>
</evidence>
<evidence type="ECO:0000313" key="17">
    <source>
        <dbReference type="Proteomes" id="UP000036987"/>
    </source>
</evidence>
<dbReference type="PROSITE" id="PS50089">
    <property type="entry name" value="ZF_RING_2"/>
    <property type="match status" value="1"/>
</dbReference>
<comment type="catalytic activity">
    <reaction evidence="1">
        <text>S-ubiquitinyl-[E2 ubiquitin-conjugating enzyme]-L-cysteine + [acceptor protein]-L-lysine = [E2 ubiquitin-conjugating enzyme]-L-cysteine + N(6)-ubiquitinyl-[acceptor protein]-L-lysine.</text>
        <dbReference type="EC" id="2.3.2.27"/>
    </reaction>
</comment>
<evidence type="ECO:0000313" key="16">
    <source>
        <dbReference type="EMBL" id="KMZ61355.1"/>
    </source>
</evidence>